<dbReference type="NCBIfam" id="TIGR01064">
    <property type="entry name" value="pyruv_kin"/>
    <property type="match status" value="1"/>
</dbReference>
<evidence type="ECO:0000256" key="8">
    <source>
        <dbReference type="ARBA" id="ARBA00022840"/>
    </source>
</evidence>
<evidence type="ECO:0000256" key="5">
    <source>
        <dbReference type="ARBA" id="ARBA00022723"/>
    </source>
</evidence>
<gene>
    <name evidence="16" type="primary">pyk</name>
    <name evidence="16" type="ORF">KDM87_04230</name>
</gene>
<dbReference type="InterPro" id="IPR015795">
    <property type="entry name" value="Pyrv_Knase_C"/>
</dbReference>
<name>A0ABS5GZK7_9BURK</name>
<evidence type="ECO:0000256" key="2">
    <source>
        <dbReference type="ARBA" id="ARBA00008663"/>
    </source>
</evidence>
<dbReference type="InterPro" id="IPR015813">
    <property type="entry name" value="Pyrv/PenolPyrv_kinase-like_dom"/>
</dbReference>
<dbReference type="InterPro" id="IPR001697">
    <property type="entry name" value="Pyr_Knase"/>
</dbReference>
<dbReference type="Gene3D" id="3.40.1380.20">
    <property type="entry name" value="Pyruvate kinase, C-terminal domain"/>
    <property type="match status" value="1"/>
</dbReference>
<evidence type="ECO:0000259" key="15">
    <source>
        <dbReference type="Pfam" id="PF02887"/>
    </source>
</evidence>
<keyword evidence="11 16" id="KW-0670">Pyruvate</keyword>
<comment type="caution">
    <text evidence="16">The sequence shown here is derived from an EMBL/GenBank/DDBJ whole genome shotgun (WGS) entry which is preliminary data.</text>
</comment>
<dbReference type="PRINTS" id="PR01050">
    <property type="entry name" value="PYRUVTKNASE"/>
</dbReference>
<evidence type="ECO:0000313" key="17">
    <source>
        <dbReference type="Proteomes" id="UP000682982"/>
    </source>
</evidence>
<keyword evidence="6" id="KW-0547">Nucleotide-binding</keyword>
<dbReference type="EC" id="2.7.1.40" evidence="3 12"/>
<feature type="domain" description="Pyruvate kinase barrel" evidence="14">
    <location>
        <begin position="3"/>
        <end position="327"/>
    </location>
</feature>
<feature type="domain" description="Pyruvate kinase C-terminal" evidence="15">
    <location>
        <begin position="360"/>
        <end position="472"/>
    </location>
</feature>
<dbReference type="InterPro" id="IPR040442">
    <property type="entry name" value="Pyrv_kinase-like_dom_sf"/>
</dbReference>
<keyword evidence="4 13" id="KW-0808">Transferase</keyword>
<proteinExistence type="inferred from homology"/>
<evidence type="ECO:0000256" key="10">
    <source>
        <dbReference type="ARBA" id="ARBA00023152"/>
    </source>
</evidence>
<dbReference type="Pfam" id="PF02887">
    <property type="entry name" value="PK_C"/>
    <property type="match status" value="1"/>
</dbReference>
<sequence length="477" mass="51070">MLRATKIVATIGPASNDVATLKRMIKAGVNVVRLNFSHGKAQDHIDRAAMVRQAAAECGCEVAIMADLQGPKIRIGKFENTRIVVADGDKFILDADCSIGNQERVGLDYKALPRDVRAGDILLLNDGLIVLQVERIAGNEIHTVVKIGGELSNNKGINRQGGGLTAPALTVKDMEDIKTAMSFQADYVAVSFPKNATDMEMARHLSNIAGEAYNHKPMMIAKIERSEAIPALQEILDASDGIMVARGDLAVEVGNAAVPALQKRMIKMARASNKLAITATQMMESMIVNAVPTRAEVSDVANAVLDGTDAVMASAETASGKYPVETVEAMSAICLDAEKFQESKLDSDFMNLAFTRIDQSIAYGALFTAHHLGVKAIVALTESGSTALWMSRHSINVPLFALTPSIVTQRKVALYRNVSTFNSPYSTDRDAVLKAAEAVLLKKGFVSQGDKIVVTWGEPMGQVGGTNAMKIVKVGDN</sequence>
<keyword evidence="7 13" id="KW-0418">Kinase</keyword>
<evidence type="ECO:0000256" key="4">
    <source>
        <dbReference type="ARBA" id="ARBA00022679"/>
    </source>
</evidence>
<evidence type="ECO:0000256" key="6">
    <source>
        <dbReference type="ARBA" id="ARBA00022741"/>
    </source>
</evidence>
<dbReference type="SUPFAM" id="SSF51621">
    <property type="entry name" value="Phosphoenolpyruvate/pyruvate domain"/>
    <property type="match status" value="1"/>
</dbReference>
<dbReference type="PANTHER" id="PTHR11817">
    <property type="entry name" value="PYRUVATE KINASE"/>
    <property type="match status" value="1"/>
</dbReference>
<protein>
    <recommendedName>
        <fullName evidence="3 12">Pyruvate kinase</fullName>
        <ecNumber evidence="3 12">2.7.1.40</ecNumber>
    </recommendedName>
</protein>
<dbReference type="InterPro" id="IPR015793">
    <property type="entry name" value="Pyrv_Knase_brl"/>
</dbReference>
<evidence type="ECO:0000256" key="1">
    <source>
        <dbReference type="ARBA" id="ARBA00004997"/>
    </source>
</evidence>
<accession>A0ABS5GZK7</accession>
<comment type="similarity">
    <text evidence="2 13">Belongs to the pyruvate kinase family.</text>
</comment>
<keyword evidence="17" id="KW-1185">Reference proteome</keyword>
<keyword evidence="10 13" id="KW-0324">Glycolysis</keyword>
<dbReference type="InterPro" id="IPR015806">
    <property type="entry name" value="Pyrv_Knase_insert_dom_sf"/>
</dbReference>
<dbReference type="SUPFAM" id="SSF50800">
    <property type="entry name" value="PK beta-barrel domain-like"/>
    <property type="match status" value="1"/>
</dbReference>
<dbReference type="Proteomes" id="UP000682982">
    <property type="component" value="Unassembled WGS sequence"/>
</dbReference>
<keyword evidence="5" id="KW-0479">Metal-binding</keyword>
<dbReference type="InterPro" id="IPR036918">
    <property type="entry name" value="Pyrv_Knase_C_sf"/>
</dbReference>
<evidence type="ECO:0000313" key="16">
    <source>
        <dbReference type="EMBL" id="MBR7791793.1"/>
    </source>
</evidence>
<keyword evidence="8" id="KW-0067">ATP-binding</keyword>
<dbReference type="Gene3D" id="2.40.33.10">
    <property type="entry name" value="PK beta-barrel domain-like"/>
    <property type="match status" value="1"/>
</dbReference>
<dbReference type="RefSeq" id="WP_212677870.1">
    <property type="nucleotide sequence ID" value="NZ_JAGSPK010000001.1"/>
</dbReference>
<dbReference type="SUPFAM" id="SSF52935">
    <property type="entry name" value="PK C-terminal domain-like"/>
    <property type="match status" value="1"/>
</dbReference>
<evidence type="ECO:0000259" key="14">
    <source>
        <dbReference type="Pfam" id="PF00224"/>
    </source>
</evidence>
<keyword evidence="9 13" id="KW-0460">Magnesium</keyword>
<dbReference type="EMBL" id="JAGSPK010000001">
    <property type="protein sequence ID" value="MBR7791793.1"/>
    <property type="molecule type" value="Genomic_DNA"/>
</dbReference>
<reference evidence="16 17" key="1">
    <citation type="submission" date="2021-04" db="EMBL/GenBank/DDBJ databases">
        <title>novel species isolated from subtropical streams in China.</title>
        <authorList>
            <person name="Lu H."/>
        </authorList>
    </citation>
    <scope>NUCLEOTIDE SEQUENCE [LARGE SCALE GENOMIC DNA]</scope>
    <source>
        <strain evidence="16 17">FT147W</strain>
    </source>
</reference>
<dbReference type="Gene3D" id="3.20.20.60">
    <property type="entry name" value="Phosphoenolpyruvate-binding domains"/>
    <property type="match status" value="1"/>
</dbReference>
<organism evidence="16 17">
    <name type="scientific">Undibacterium rivi</name>
    <dbReference type="NCBI Taxonomy" id="2828729"/>
    <lineage>
        <taxon>Bacteria</taxon>
        <taxon>Pseudomonadati</taxon>
        <taxon>Pseudomonadota</taxon>
        <taxon>Betaproteobacteria</taxon>
        <taxon>Burkholderiales</taxon>
        <taxon>Oxalobacteraceae</taxon>
        <taxon>Undibacterium</taxon>
    </lineage>
</organism>
<dbReference type="GO" id="GO:0016301">
    <property type="term" value="F:kinase activity"/>
    <property type="evidence" value="ECO:0007669"/>
    <property type="project" value="UniProtKB-KW"/>
</dbReference>
<evidence type="ECO:0000256" key="12">
    <source>
        <dbReference type="NCBIfam" id="TIGR01064"/>
    </source>
</evidence>
<comment type="pathway">
    <text evidence="1 13">Carbohydrate degradation; glycolysis; pyruvate from D-glyceraldehyde 3-phosphate: step 5/5.</text>
</comment>
<dbReference type="GO" id="GO:0004743">
    <property type="term" value="F:pyruvate kinase activity"/>
    <property type="evidence" value="ECO:0007669"/>
    <property type="project" value="UniProtKB-EC"/>
</dbReference>
<dbReference type="InterPro" id="IPR011037">
    <property type="entry name" value="Pyrv_Knase-like_insert_dom_sf"/>
</dbReference>
<evidence type="ECO:0000256" key="3">
    <source>
        <dbReference type="ARBA" id="ARBA00012142"/>
    </source>
</evidence>
<dbReference type="NCBIfam" id="NF004491">
    <property type="entry name" value="PRK05826.1"/>
    <property type="match status" value="1"/>
</dbReference>
<dbReference type="Pfam" id="PF00224">
    <property type="entry name" value="PK"/>
    <property type="match status" value="1"/>
</dbReference>
<evidence type="ECO:0000256" key="11">
    <source>
        <dbReference type="ARBA" id="ARBA00023317"/>
    </source>
</evidence>
<evidence type="ECO:0000256" key="9">
    <source>
        <dbReference type="ARBA" id="ARBA00022842"/>
    </source>
</evidence>
<comment type="catalytic activity">
    <reaction evidence="13">
        <text>pyruvate + ATP = phosphoenolpyruvate + ADP + H(+)</text>
        <dbReference type="Rhea" id="RHEA:18157"/>
        <dbReference type="ChEBI" id="CHEBI:15361"/>
        <dbReference type="ChEBI" id="CHEBI:15378"/>
        <dbReference type="ChEBI" id="CHEBI:30616"/>
        <dbReference type="ChEBI" id="CHEBI:58702"/>
        <dbReference type="ChEBI" id="CHEBI:456216"/>
        <dbReference type="EC" id="2.7.1.40"/>
    </reaction>
</comment>
<evidence type="ECO:0000256" key="7">
    <source>
        <dbReference type="ARBA" id="ARBA00022777"/>
    </source>
</evidence>
<evidence type="ECO:0000256" key="13">
    <source>
        <dbReference type="RuleBase" id="RU000504"/>
    </source>
</evidence>